<protein>
    <submittedName>
        <fullName evidence="1">Uncharacterized protein</fullName>
    </submittedName>
</protein>
<accession>A0ACD3AMM7</accession>
<gene>
    <name evidence="1" type="ORF">BDN72DRAFT_843837</name>
</gene>
<sequence length="254" mass="29372">MSSSPYLPPELEYDIFLLAFQSDEKEARNLILVAKRVFDWLIPHIFNVVRLDVQPFPIRFNESTYRRYGKHTRHLFFESSQLRQYLHLFPNVIDLAFWANCDETQIPVLLSLPLTRISIAPSPSLFQVFSKVTHLDLLTTFSSQFSTINPPGPVLEPLVYLPKLTHLSVLPSMPKEILNLFLDKERCPELRVVIFWGLSDQAFPELDGDEASLRNEGDARILRVKCDPRWDWEVGARGGVDMWKFADGIMALRL</sequence>
<dbReference type="Proteomes" id="UP000308600">
    <property type="component" value="Unassembled WGS sequence"/>
</dbReference>
<organism evidence="1 2">
    <name type="scientific">Pluteus cervinus</name>
    <dbReference type="NCBI Taxonomy" id="181527"/>
    <lineage>
        <taxon>Eukaryota</taxon>
        <taxon>Fungi</taxon>
        <taxon>Dikarya</taxon>
        <taxon>Basidiomycota</taxon>
        <taxon>Agaricomycotina</taxon>
        <taxon>Agaricomycetes</taxon>
        <taxon>Agaricomycetidae</taxon>
        <taxon>Agaricales</taxon>
        <taxon>Pluteineae</taxon>
        <taxon>Pluteaceae</taxon>
        <taxon>Pluteus</taxon>
    </lineage>
</organism>
<name>A0ACD3AMM7_9AGAR</name>
<dbReference type="EMBL" id="ML208395">
    <property type="protein sequence ID" value="TFK66752.1"/>
    <property type="molecule type" value="Genomic_DNA"/>
</dbReference>
<proteinExistence type="predicted"/>
<reference evidence="1 2" key="1">
    <citation type="journal article" date="2019" name="Nat. Ecol. Evol.">
        <title>Megaphylogeny resolves global patterns of mushroom evolution.</title>
        <authorList>
            <person name="Varga T."/>
            <person name="Krizsan K."/>
            <person name="Foldi C."/>
            <person name="Dima B."/>
            <person name="Sanchez-Garcia M."/>
            <person name="Sanchez-Ramirez S."/>
            <person name="Szollosi G.J."/>
            <person name="Szarkandi J.G."/>
            <person name="Papp V."/>
            <person name="Albert L."/>
            <person name="Andreopoulos W."/>
            <person name="Angelini C."/>
            <person name="Antonin V."/>
            <person name="Barry K.W."/>
            <person name="Bougher N.L."/>
            <person name="Buchanan P."/>
            <person name="Buyck B."/>
            <person name="Bense V."/>
            <person name="Catcheside P."/>
            <person name="Chovatia M."/>
            <person name="Cooper J."/>
            <person name="Damon W."/>
            <person name="Desjardin D."/>
            <person name="Finy P."/>
            <person name="Geml J."/>
            <person name="Haridas S."/>
            <person name="Hughes K."/>
            <person name="Justo A."/>
            <person name="Karasinski D."/>
            <person name="Kautmanova I."/>
            <person name="Kiss B."/>
            <person name="Kocsube S."/>
            <person name="Kotiranta H."/>
            <person name="LaButti K.M."/>
            <person name="Lechner B.E."/>
            <person name="Liimatainen K."/>
            <person name="Lipzen A."/>
            <person name="Lukacs Z."/>
            <person name="Mihaltcheva S."/>
            <person name="Morgado L.N."/>
            <person name="Niskanen T."/>
            <person name="Noordeloos M.E."/>
            <person name="Ohm R.A."/>
            <person name="Ortiz-Santana B."/>
            <person name="Ovrebo C."/>
            <person name="Racz N."/>
            <person name="Riley R."/>
            <person name="Savchenko A."/>
            <person name="Shiryaev A."/>
            <person name="Soop K."/>
            <person name="Spirin V."/>
            <person name="Szebenyi C."/>
            <person name="Tomsovsky M."/>
            <person name="Tulloss R.E."/>
            <person name="Uehling J."/>
            <person name="Grigoriev I.V."/>
            <person name="Vagvolgyi C."/>
            <person name="Papp T."/>
            <person name="Martin F.M."/>
            <person name="Miettinen O."/>
            <person name="Hibbett D.S."/>
            <person name="Nagy L.G."/>
        </authorList>
    </citation>
    <scope>NUCLEOTIDE SEQUENCE [LARGE SCALE GENOMIC DNA]</scope>
    <source>
        <strain evidence="1 2">NL-1719</strain>
    </source>
</reference>
<keyword evidence="2" id="KW-1185">Reference proteome</keyword>
<evidence type="ECO:0000313" key="1">
    <source>
        <dbReference type="EMBL" id="TFK66752.1"/>
    </source>
</evidence>
<evidence type="ECO:0000313" key="2">
    <source>
        <dbReference type="Proteomes" id="UP000308600"/>
    </source>
</evidence>